<keyword evidence="2" id="KW-1133">Transmembrane helix</keyword>
<dbReference type="AlphaFoldDB" id="A0A284RPR0"/>
<dbReference type="EMBL" id="FUEG01000012">
    <property type="protein sequence ID" value="SJL10733.1"/>
    <property type="molecule type" value="Genomic_DNA"/>
</dbReference>
<dbReference type="Proteomes" id="UP000219338">
    <property type="component" value="Unassembled WGS sequence"/>
</dbReference>
<organism evidence="3 4">
    <name type="scientific">Armillaria ostoyae</name>
    <name type="common">Armillaria root rot fungus</name>
    <dbReference type="NCBI Taxonomy" id="47428"/>
    <lineage>
        <taxon>Eukaryota</taxon>
        <taxon>Fungi</taxon>
        <taxon>Dikarya</taxon>
        <taxon>Basidiomycota</taxon>
        <taxon>Agaricomycotina</taxon>
        <taxon>Agaricomycetes</taxon>
        <taxon>Agaricomycetidae</taxon>
        <taxon>Agaricales</taxon>
        <taxon>Marasmiineae</taxon>
        <taxon>Physalacriaceae</taxon>
        <taxon>Armillaria</taxon>
    </lineage>
</organism>
<feature type="transmembrane region" description="Helical" evidence="2">
    <location>
        <begin position="104"/>
        <end position="128"/>
    </location>
</feature>
<evidence type="ECO:0000313" key="4">
    <source>
        <dbReference type="Proteomes" id="UP000219338"/>
    </source>
</evidence>
<feature type="compositionally biased region" description="Low complexity" evidence="1">
    <location>
        <begin position="299"/>
        <end position="312"/>
    </location>
</feature>
<evidence type="ECO:0000313" key="3">
    <source>
        <dbReference type="EMBL" id="SJL10733.1"/>
    </source>
</evidence>
<reference evidence="4" key="1">
    <citation type="journal article" date="2017" name="Nat. Ecol. Evol.">
        <title>Genome expansion and lineage-specific genetic innovations in the forest pathogenic fungi Armillaria.</title>
        <authorList>
            <person name="Sipos G."/>
            <person name="Prasanna A.N."/>
            <person name="Walter M.C."/>
            <person name="O'Connor E."/>
            <person name="Balint B."/>
            <person name="Krizsan K."/>
            <person name="Kiss B."/>
            <person name="Hess J."/>
            <person name="Varga T."/>
            <person name="Slot J."/>
            <person name="Riley R."/>
            <person name="Boka B."/>
            <person name="Rigling D."/>
            <person name="Barry K."/>
            <person name="Lee J."/>
            <person name="Mihaltcheva S."/>
            <person name="LaButti K."/>
            <person name="Lipzen A."/>
            <person name="Waldron R."/>
            <person name="Moloney N.M."/>
            <person name="Sperisen C."/>
            <person name="Kredics L."/>
            <person name="Vagvoelgyi C."/>
            <person name="Patrignani A."/>
            <person name="Fitzpatrick D."/>
            <person name="Nagy I."/>
            <person name="Doyle S."/>
            <person name="Anderson J.B."/>
            <person name="Grigoriev I.V."/>
            <person name="Gueldener U."/>
            <person name="Muensterkoetter M."/>
            <person name="Nagy L.G."/>
        </authorList>
    </citation>
    <scope>NUCLEOTIDE SEQUENCE [LARGE SCALE GENOMIC DNA]</scope>
    <source>
        <strain evidence="4">C18/9</strain>
    </source>
</reference>
<evidence type="ECO:0000256" key="1">
    <source>
        <dbReference type="SAM" id="MobiDB-lite"/>
    </source>
</evidence>
<feature type="transmembrane region" description="Helical" evidence="2">
    <location>
        <begin position="140"/>
        <end position="162"/>
    </location>
</feature>
<keyword evidence="2" id="KW-0472">Membrane</keyword>
<dbReference type="OMA" id="IDAIAYF"/>
<protein>
    <submittedName>
        <fullName evidence="3">Uncharacterized protein</fullName>
    </submittedName>
</protein>
<feature type="transmembrane region" description="Helical" evidence="2">
    <location>
        <begin position="216"/>
        <end position="238"/>
    </location>
</feature>
<name>A0A284RPR0_ARMOS</name>
<dbReference type="OrthoDB" id="2927416at2759"/>
<accession>A0A284RPR0</accession>
<feature type="region of interest" description="Disordered" evidence="1">
    <location>
        <begin position="268"/>
        <end position="324"/>
    </location>
</feature>
<keyword evidence="4" id="KW-1185">Reference proteome</keyword>
<proteinExistence type="predicted"/>
<sequence length="336" mass="37132">MVRPPPLRLHDDNLNPGPLYDSFYSGRPLMRSGLPGRFLSRVCESDVRWLVTAVTVINFFRLSYSYVSRLQLTLVRLDLHRRTLNAFHDADVDSSHGATKLGTVSITLGVVFFAACLIEIFGFVCAVMRQLALIRVYVNLTFISGVSLAAAGIIDAIAYFAFADYIIEECQSLASSRAFGAKSLFRGSPWPTHSILHMENATQCGNAWSNHASNEILAILFFYLIPSTLSYLLAYIYLRQTHDQQIRRRGSIRMGRLVNNSVSISPGYNSYSDRSPAAPERPKAGNRRGVPLTSPVKGSRWSDSSTVSVSLSPGPPSYGAGTRFGQYDVQLTGYAE</sequence>
<keyword evidence="2" id="KW-0812">Transmembrane</keyword>
<evidence type="ECO:0000256" key="2">
    <source>
        <dbReference type="SAM" id="Phobius"/>
    </source>
</evidence>
<gene>
    <name evidence="3" type="ORF">ARMOST_14127</name>
</gene>